<evidence type="ECO:0000256" key="2">
    <source>
        <dbReference type="ARBA" id="ARBA00022448"/>
    </source>
</evidence>
<dbReference type="InterPro" id="IPR038497">
    <property type="entry name" value="ATPase_V1-cplx_hsu_C_sf"/>
</dbReference>
<dbReference type="FunFam" id="1.25.10.10:FF:000067">
    <property type="entry name" value="V-type proton ATPase subunit H"/>
    <property type="match status" value="1"/>
</dbReference>
<keyword evidence="2 6" id="KW-0813">Transport</keyword>
<keyword evidence="4 6" id="KW-0406">Ion transport</keyword>
<comment type="similarity">
    <text evidence="1 6">Belongs to the V-ATPase H subunit family.</text>
</comment>
<evidence type="ECO:0000259" key="7">
    <source>
        <dbReference type="Pfam" id="PF11698"/>
    </source>
</evidence>
<comment type="function">
    <text evidence="5">Subunit of the V1 complex of vacuolar(H+)-ATPase (V-ATPase), a multisubunit enzyme composed of a peripheral complex (V1) that hydrolyzes ATP and a membrane integral complex (V0) that translocates protons. V-ATPase is responsible for acidifying and maintaining the pH of intracellular compartments and in some cell types, is targeted to the plasma membrane, where it is responsible for acidifying the extracellular environment. Subunit H is essential for V-ATPase activity, but not for the assembly of the complex.</text>
</comment>
<dbReference type="PANTHER" id="PTHR10698:SF0">
    <property type="entry name" value="V-TYPE PROTON ATPASE SUBUNIT H"/>
    <property type="match status" value="1"/>
</dbReference>
<dbReference type="FunFam" id="1.25.40.150:FF:000001">
    <property type="entry name" value="V-type proton ATPase subunit H"/>
    <property type="match status" value="1"/>
</dbReference>
<dbReference type="GO" id="GO:0000221">
    <property type="term" value="C:vacuolar proton-transporting V-type ATPase, V1 domain"/>
    <property type="evidence" value="ECO:0007669"/>
    <property type="project" value="UniProtKB-UniRule"/>
</dbReference>
<evidence type="ECO:0000256" key="5">
    <source>
        <dbReference type="ARBA" id="ARBA00046225"/>
    </source>
</evidence>
<dbReference type="Gene3D" id="1.25.10.10">
    <property type="entry name" value="Leucine-rich Repeat Variant"/>
    <property type="match status" value="1"/>
</dbReference>
<organism evidence="8">
    <name type="scientific">Ornithodoros turicata</name>
    <dbReference type="NCBI Taxonomy" id="34597"/>
    <lineage>
        <taxon>Eukaryota</taxon>
        <taxon>Metazoa</taxon>
        <taxon>Ecdysozoa</taxon>
        <taxon>Arthropoda</taxon>
        <taxon>Chelicerata</taxon>
        <taxon>Arachnida</taxon>
        <taxon>Acari</taxon>
        <taxon>Parasitiformes</taxon>
        <taxon>Ixodida</taxon>
        <taxon>Ixodoidea</taxon>
        <taxon>Argasidae</taxon>
        <taxon>Ornithodorinae</taxon>
        <taxon>Ornithodoros</taxon>
    </lineage>
</organism>
<protein>
    <recommendedName>
        <fullName evidence="6">V-type proton ATPase subunit H</fullName>
    </recommendedName>
</protein>
<dbReference type="Pfam" id="PF11698">
    <property type="entry name" value="V-ATPase_H_C"/>
    <property type="match status" value="1"/>
</dbReference>
<dbReference type="AlphaFoldDB" id="A0A2R5L869"/>
<dbReference type="Pfam" id="PF03224">
    <property type="entry name" value="V-ATPase_H_N"/>
    <property type="match status" value="1"/>
</dbReference>
<dbReference type="PIRSF" id="PIRSF032184">
    <property type="entry name" value="ATPase_V1_H"/>
    <property type="match status" value="1"/>
</dbReference>
<sequence length="478" mass="55310">MPFSSTIGGVLTALPDDIEKGGVLAATSVLHQRANEIRQQRVNWQSYLQSQMISEEDYKFIVEFDQGSLESRAILLQQQRLQCARTFFNLLVQISKDQTIQYLLIMLDEMLQEDKTRVEIFKDFCRKKKEAAWTPFLSLLERPDGFIVNMTSRILAKIACWSQELMDGADLQYYLTWLRDQLRMPNNEYIQSVARCLQMMLRIDEYRLAFVAVDGISTLVTVLAGRVNFQIQYQLTFCLWVMTFNPTLAEKMNKFSVIPILADILSESGKEKVTRIILATFRNLIEKPEDTEIQRDNAIAMVQCKVFKQLEILQGKKFDDTDIVEDIEFLDEKLNASVQDMSSFDEYATEIKSGRLEWGPVHSSDKFWRENADKLNERNYELLKILVHLLESSKDPLVLSVAAHDVGDYVRHYPRGKQVIEKLGGKQMVMQLLSHEDPNVRYEALLCVQKLMVHNWEYLGKQLEKETSSRASQIAGRS</sequence>
<dbReference type="CDD" id="cd00256">
    <property type="entry name" value="VATPase_H"/>
    <property type="match status" value="1"/>
</dbReference>
<dbReference type="InterPro" id="IPR016024">
    <property type="entry name" value="ARM-type_fold"/>
</dbReference>
<dbReference type="InterPro" id="IPR004908">
    <property type="entry name" value="ATPase_V1-cplx_hsu"/>
</dbReference>
<dbReference type="PANTHER" id="PTHR10698">
    <property type="entry name" value="V-TYPE PROTON ATPASE SUBUNIT H"/>
    <property type="match status" value="1"/>
</dbReference>
<dbReference type="GO" id="GO:0005765">
    <property type="term" value="C:lysosomal membrane"/>
    <property type="evidence" value="ECO:0007669"/>
    <property type="project" value="TreeGrafter"/>
</dbReference>
<dbReference type="InterPro" id="IPR000225">
    <property type="entry name" value="Armadillo"/>
</dbReference>
<evidence type="ECO:0000256" key="4">
    <source>
        <dbReference type="ARBA" id="ARBA00023065"/>
    </source>
</evidence>
<dbReference type="SMART" id="SM00185">
    <property type="entry name" value="ARM"/>
    <property type="match status" value="3"/>
</dbReference>
<dbReference type="InterPro" id="IPR011989">
    <property type="entry name" value="ARM-like"/>
</dbReference>
<keyword evidence="3 6" id="KW-0375">Hydrogen ion transport</keyword>
<dbReference type="EMBL" id="GGLE01001534">
    <property type="protein sequence ID" value="MBY05660.1"/>
    <property type="molecule type" value="Transcribed_RNA"/>
</dbReference>
<feature type="domain" description="ATPase V1 complex subunit H C-terminal" evidence="7">
    <location>
        <begin position="341"/>
        <end position="456"/>
    </location>
</feature>
<reference evidence="8" key="1">
    <citation type="submission" date="2018-03" db="EMBL/GenBank/DDBJ databases">
        <title>The relapsing fever spirochete Borrelia turicatae persists in the highly oxidative environment of its soft-bodied tick vector.</title>
        <authorList>
            <person name="Bourret T.J."/>
            <person name="Boyle W.K."/>
            <person name="Valenzuela J.G."/>
            <person name="Oliveira F."/>
            <person name="Lopez J.E."/>
        </authorList>
    </citation>
    <scope>NUCLEOTIDE SEQUENCE</scope>
    <source>
        <strain evidence="8">Kansas strain/isolate</strain>
        <tissue evidence="8">Salivary glands</tissue>
    </source>
</reference>
<comment type="subunit">
    <text evidence="6">V-ATPase is a heteromultimeric enzyme made up of two complexes: the ATP-hydrolytic V1 complex and the proton translocation V0 complex.</text>
</comment>
<proteinExistence type="inferred from homology"/>
<dbReference type="InterPro" id="IPR011987">
    <property type="entry name" value="ATPase_V1-cplx_hsu_C"/>
</dbReference>
<name>A0A2R5L869_9ACAR</name>
<evidence type="ECO:0000256" key="6">
    <source>
        <dbReference type="PIRNR" id="PIRNR032184"/>
    </source>
</evidence>
<dbReference type="SUPFAM" id="SSF48371">
    <property type="entry name" value="ARM repeat"/>
    <property type="match status" value="1"/>
</dbReference>
<dbReference type="GO" id="GO:0046961">
    <property type="term" value="F:proton-transporting ATPase activity, rotational mechanism"/>
    <property type="evidence" value="ECO:0007669"/>
    <property type="project" value="UniProtKB-UniRule"/>
</dbReference>
<evidence type="ECO:0000256" key="1">
    <source>
        <dbReference type="ARBA" id="ARBA00008613"/>
    </source>
</evidence>
<evidence type="ECO:0000256" key="3">
    <source>
        <dbReference type="ARBA" id="ARBA00022781"/>
    </source>
</evidence>
<evidence type="ECO:0000313" key="8">
    <source>
        <dbReference type="EMBL" id="MBY05660.1"/>
    </source>
</evidence>
<dbReference type="Gene3D" id="1.25.40.150">
    <property type="entry name" value="V-type ATPase, subunit H, C-terminal domain"/>
    <property type="match status" value="1"/>
</dbReference>
<accession>A0A2R5L869</accession>